<sequence length="88" mass="10075">METFQNQVIGYGGFVKWSPRSPDLTPLDFVEWGHIKGHVYATPPPTLQDLRRRITDASASITPAMLHNVQREIQFRFQMCIVANGENF</sequence>
<dbReference type="PANTHER" id="PTHR47326">
    <property type="entry name" value="TRANSPOSABLE ELEMENT TC3 TRANSPOSASE-LIKE PROTEIN"/>
    <property type="match status" value="1"/>
</dbReference>
<evidence type="ECO:0000313" key="2">
    <source>
        <dbReference type="Proteomes" id="UP000499080"/>
    </source>
</evidence>
<dbReference type="AlphaFoldDB" id="A0A4Y2IZJ7"/>
<evidence type="ECO:0000313" key="1">
    <source>
        <dbReference type="EMBL" id="GBM83421.1"/>
    </source>
</evidence>
<dbReference type="Gene3D" id="3.30.420.10">
    <property type="entry name" value="Ribonuclease H-like superfamily/Ribonuclease H"/>
    <property type="match status" value="1"/>
</dbReference>
<dbReference type="Proteomes" id="UP000499080">
    <property type="component" value="Unassembled WGS sequence"/>
</dbReference>
<accession>A0A4Y2IZJ7</accession>
<organism evidence="1 2">
    <name type="scientific">Araneus ventricosus</name>
    <name type="common">Orbweaver spider</name>
    <name type="synonym">Epeira ventricosa</name>
    <dbReference type="NCBI Taxonomy" id="182803"/>
    <lineage>
        <taxon>Eukaryota</taxon>
        <taxon>Metazoa</taxon>
        <taxon>Ecdysozoa</taxon>
        <taxon>Arthropoda</taxon>
        <taxon>Chelicerata</taxon>
        <taxon>Arachnida</taxon>
        <taxon>Araneae</taxon>
        <taxon>Araneomorphae</taxon>
        <taxon>Entelegynae</taxon>
        <taxon>Araneoidea</taxon>
        <taxon>Araneidae</taxon>
        <taxon>Araneus</taxon>
    </lineage>
</organism>
<gene>
    <name evidence="1" type="ORF">AVEN_14070_1</name>
</gene>
<dbReference type="PANTHER" id="PTHR47326:SF1">
    <property type="entry name" value="HTH PSQ-TYPE DOMAIN-CONTAINING PROTEIN"/>
    <property type="match status" value="1"/>
</dbReference>
<comment type="caution">
    <text evidence="1">The sequence shown here is derived from an EMBL/GenBank/DDBJ whole genome shotgun (WGS) entry which is preliminary data.</text>
</comment>
<dbReference type="EMBL" id="BGPR01003078">
    <property type="protein sequence ID" value="GBM83421.1"/>
    <property type="molecule type" value="Genomic_DNA"/>
</dbReference>
<protein>
    <submittedName>
        <fullName evidence="1">Uncharacterized protein</fullName>
    </submittedName>
</protein>
<reference evidence="1 2" key="1">
    <citation type="journal article" date="2019" name="Sci. Rep.">
        <title>Orb-weaving spider Araneus ventricosus genome elucidates the spidroin gene catalogue.</title>
        <authorList>
            <person name="Kono N."/>
            <person name="Nakamura H."/>
            <person name="Ohtoshi R."/>
            <person name="Moran D.A.P."/>
            <person name="Shinohara A."/>
            <person name="Yoshida Y."/>
            <person name="Fujiwara M."/>
            <person name="Mori M."/>
            <person name="Tomita M."/>
            <person name="Arakawa K."/>
        </authorList>
    </citation>
    <scope>NUCLEOTIDE SEQUENCE [LARGE SCALE GENOMIC DNA]</scope>
</reference>
<proteinExistence type="predicted"/>
<dbReference type="OrthoDB" id="6435261at2759"/>
<dbReference type="GO" id="GO:0003676">
    <property type="term" value="F:nucleic acid binding"/>
    <property type="evidence" value="ECO:0007669"/>
    <property type="project" value="InterPro"/>
</dbReference>
<name>A0A4Y2IZJ7_ARAVE</name>
<keyword evidence="2" id="KW-1185">Reference proteome</keyword>
<dbReference type="InterPro" id="IPR036397">
    <property type="entry name" value="RNaseH_sf"/>
</dbReference>